<evidence type="ECO:0000313" key="1">
    <source>
        <dbReference type="EMBL" id="KZP07504.1"/>
    </source>
</evidence>
<proteinExistence type="predicted"/>
<dbReference type="EMBL" id="KV417749">
    <property type="protein sequence ID" value="KZP07504.1"/>
    <property type="molecule type" value="Genomic_DNA"/>
</dbReference>
<evidence type="ECO:0000313" key="2">
    <source>
        <dbReference type="Proteomes" id="UP000076532"/>
    </source>
</evidence>
<organism evidence="1 2">
    <name type="scientific">Athelia psychrophila</name>
    <dbReference type="NCBI Taxonomy" id="1759441"/>
    <lineage>
        <taxon>Eukaryota</taxon>
        <taxon>Fungi</taxon>
        <taxon>Dikarya</taxon>
        <taxon>Basidiomycota</taxon>
        <taxon>Agaricomycotina</taxon>
        <taxon>Agaricomycetes</taxon>
        <taxon>Agaricomycetidae</taxon>
        <taxon>Atheliales</taxon>
        <taxon>Atheliaceae</taxon>
        <taxon>Athelia</taxon>
    </lineage>
</organism>
<gene>
    <name evidence="1" type="ORF">FIBSPDRAFT_902031</name>
</gene>
<protein>
    <submittedName>
        <fullName evidence="1">Uncharacterized protein</fullName>
    </submittedName>
</protein>
<accession>A0A167XRY4</accession>
<keyword evidence="2" id="KW-1185">Reference proteome</keyword>
<name>A0A167XRY4_9AGAM</name>
<dbReference type="Proteomes" id="UP000076532">
    <property type="component" value="Unassembled WGS sequence"/>
</dbReference>
<reference evidence="1 2" key="1">
    <citation type="journal article" date="2016" name="Mol. Biol. Evol.">
        <title>Comparative Genomics of Early-Diverging Mushroom-Forming Fungi Provides Insights into the Origins of Lignocellulose Decay Capabilities.</title>
        <authorList>
            <person name="Nagy L.G."/>
            <person name="Riley R."/>
            <person name="Tritt A."/>
            <person name="Adam C."/>
            <person name="Daum C."/>
            <person name="Floudas D."/>
            <person name="Sun H."/>
            <person name="Yadav J.S."/>
            <person name="Pangilinan J."/>
            <person name="Larsson K.H."/>
            <person name="Matsuura K."/>
            <person name="Barry K."/>
            <person name="Labutti K."/>
            <person name="Kuo R."/>
            <person name="Ohm R.A."/>
            <person name="Bhattacharya S.S."/>
            <person name="Shirouzu T."/>
            <person name="Yoshinaga Y."/>
            <person name="Martin F.M."/>
            <person name="Grigoriev I.V."/>
            <person name="Hibbett D.S."/>
        </authorList>
    </citation>
    <scope>NUCLEOTIDE SEQUENCE [LARGE SCALE GENOMIC DNA]</scope>
    <source>
        <strain evidence="1 2">CBS 109695</strain>
    </source>
</reference>
<dbReference type="AlphaFoldDB" id="A0A167XRY4"/>
<sequence>MSEKGLAGPQSSLPNYLDVWHTLGGHRMFRATDEHCTTKQAALQLAMAAGVRRIDVATQYLMLDLDMEVVVEKEGTILQGVGVRLGIEEIAQRAELHPEDTAESWKAQYQIHRTGGLRPIDHEQMAEIVVHVNRLERQADPLMFHTSRFKSTVAYIAIHDPCGGVDGANMGVLRDEARRAGYWRVLLQHLDTIVQGYRAAVHS</sequence>